<dbReference type="EMBL" id="CP092625">
    <property type="protein sequence ID" value="UMM43143.1"/>
    <property type="molecule type" value="Genomic_DNA"/>
</dbReference>
<keyword evidence="4" id="KW-1185">Reference proteome</keyword>
<evidence type="ECO:0000256" key="2">
    <source>
        <dbReference type="SAM" id="Phobius"/>
    </source>
</evidence>
<accession>A0AAE9FI00</accession>
<dbReference type="AlphaFoldDB" id="A0AAE9FI00"/>
<keyword evidence="2" id="KW-1133">Transmembrane helix</keyword>
<reference evidence="3 4" key="1">
    <citation type="submission" date="2022-04" db="EMBL/GenBank/DDBJ databases">
        <title>Chromosome-level reference genomes for two strains of Caenorhabditis briggsae: an improved platform for comparative genomics.</title>
        <authorList>
            <person name="Stevens L."/>
            <person name="Andersen E."/>
        </authorList>
    </citation>
    <scope>NUCLEOTIDE SEQUENCE [LARGE SCALE GENOMIC DNA]</scope>
    <source>
        <strain evidence="3">VX34</strain>
        <tissue evidence="3">Whole-organism</tissue>
    </source>
</reference>
<feature type="region of interest" description="Disordered" evidence="1">
    <location>
        <begin position="125"/>
        <end position="144"/>
    </location>
</feature>
<proteinExistence type="predicted"/>
<feature type="transmembrane region" description="Helical" evidence="2">
    <location>
        <begin position="152"/>
        <end position="169"/>
    </location>
</feature>
<evidence type="ECO:0000313" key="3">
    <source>
        <dbReference type="EMBL" id="UMM43143.1"/>
    </source>
</evidence>
<protein>
    <submittedName>
        <fullName evidence="3">Uncharacterized protein</fullName>
    </submittedName>
</protein>
<keyword evidence="2" id="KW-0472">Membrane</keyword>
<evidence type="ECO:0000256" key="1">
    <source>
        <dbReference type="SAM" id="MobiDB-lite"/>
    </source>
</evidence>
<evidence type="ECO:0000313" key="4">
    <source>
        <dbReference type="Proteomes" id="UP000829354"/>
    </source>
</evidence>
<sequence length="174" mass="20778">MNKNGTELFYCVERERRARCDAAYHFDRMNNTFTVKKQHVRHDEDFVRTFIDYLIEYYMDDTVRYPPKMWSCTERTMNRIHRTTNVVESWHKLLSFGIQVPGTSEQVKFLMLLLLHQLNLHKDHNKAKKEGSARKPGRPLGSTKAAMRQRNIVLVQAQVFLFFNFYMFIPPNKT</sequence>
<name>A0AAE9FI00_CAEBR</name>
<dbReference type="Proteomes" id="UP000829354">
    <property type="component" value="Chromosome X"/>
</dbReference>
<gene>
    <name evidence="3" type="ORF">L5515_018742</name>
</gene>
<organism evidence="3 4">
    <name type="scientific">Caenorhabditis briggsae</name>
    <dbReference type="NCBI Taxonomy" id="6238"/>
    <lineage>
        <taxon>Eukaryota</taxon>
        <taxon>Metazoa</taxon>
        <taxon>Ecdysozoa</taxon>
        <taxon>Nematoda</taxon>
        <taxon>Chromadorea</taxon>
        <taxon>Rhabditida</taxon>
        <taxon>Rhabditina</taxon>
        <taxon>Rhabditomorpha</taxon>
        <taxon>Rhabditoidea</taxon>
        <taxon>Rhabditidae</taxon>
        <taxon>Peloderinae</taxon>
        <taxon>Caenorhabditis</taxon>
    </lineage>
</organism>
<keyword evidence="2" id="KW-0812">Transmembrane</keyword>